<dbReference type="AlphaFoldDB" id="A0A5N4AXM3"/>
<keyword evidence="2" id="KW-1185">Reference proteome</keyword>
<accession>A0A5N4AXM3</accession>
<proteinExistence type="predicted"/>
<organism evidence="1 2">
    <name type="scientific">Photinus pyralis</name>
    <name type="common">Common eastern firefly</name>
    <name type="synonym">Lampyris pyralis</name>
    <dbReference type="NCBI Taxonomy" id="7054"/>
    <lineage>
        <taxon>Eukaryota</taxon>
        <taxon>Metazoa</taxon>
        <taxon>Ecdysozoa</taxon>
        <taxon>Arthropoda</taxon>
        <taxon>Hexapoda</taxon>
        <taxon>Insecta</taxon>
        <taxon>Pterygota</taxon>
        <taxon>Neoptera</taxon>
        <taxon>Endopterygota</taxon>
        <taxon>Coleoptera</taxon>
        <taxon>Polyphaga</taxon>
        <taxon>Elateriformia</taxon>
        <taxon>Elateroidea</taxon>
        <taxon>Lampyridae</taxon>
        <taxon>Lampyrinae</taxon>
        <taxon>Photinus</taxon>
    </lineage>
</organism>
<evidence type="ECO:0008006" key="3">
    <source>
        <dbReference type="Google" id="ProtNLM"/>
    </source>
</evidence>
<dbReference type="PANTHER" id="PTHR33332">
    <property type="entry name" value="REVERSE TRANSCRIPTASE DOMAIN-CONTAINING PROTEIN"/>
    <property type="match status" value="1"/>
</dbReference>
<dbReference type="EMBL" id="VVIM01000002">
    <property type="protein sequence ID" value="KAB0802089.1"/>
    <property type="molecule type" value="Genomic_DNA"/>
</dbReference>
<evidence type="ECO:0000313" key="2">
    <source>
        <dbReference type="Proteomes" id="UP000327044"/>
    </source>
</evidence>
<dbReference type="InParanoid" id="A0A5N4AXM3"/>
<comment type="caution">
    <text evidence="1">The sequence shown here is derived from an EMBL/GenBank/DDBJ whole genome shotgun (WGS) entry which is preliminary data.</text>
</comment>
<name>A0A5N4AXM3_PHOPY</name>
<dbReference type="Proteomes" id="UP000327044">
    <property type="component" value="Unassembled WGS sequence"/>
</dbReference>
<protein>
    <recommendedName>
        <fullName evidence="3">Reverse transcriptase domain-containing protein</fullName>
    </recommendedName>
</protein>
<gene>
    <name evidence="1" type="ORF">PPYR_04275</name>
</gene>
<evidence type="ECO:0000313" key="1">
    <source>
        <dbReference type="EMBL" id="KAB0802089.1"/>
    </source>
</evidence>
<sequence>MLSQANCNLSMAKQWSEWNELTINETKTENMVLSLKHLDLPNPDCVKFLGVYLDPKLSFDSHINYISAKLNTNIFVLRKLANKVSQTVLLTSYHALCHSLLSYAILSWGNCSQAKYVFKLQRRAIRIVANVRYRDDCRNTFKTLNILTLPCVYILAGLCHAKSNAHTFITQRDVHSYDTRQTTFLRVPFCRLTKSQNGPHITIYKLFNCLPDKIKQRDFTSYKDKLRKFLIANAFYSVQEFINYSKDNLS</sequence>
<reference evidence="1 2" key="1">
    <citation type="journal article" date="2018" name="Elife">
        <title>Firefly genomes illuminate parallel origins of bioluminescence in beetles.</title>
        <authorList>
            <person name="Fallon T.R."/>
            <person name="Lower S.E."/>
            <person name="Chang C.H."/>
            <person name="Bessho-Uehara M."/>
            <person name="Martin G.J."/>
            <person name="Bewick A.J."/>
            <person name="Behringer M."/>
            <person name="Debat H.J."/>
            <person name="Wong I."/>
            <person name="Day J.C."/>
            <person name="Suvorov A."/>
            <person name="Silva C.J."/>
            <person name="Stanger-Hall K.F."/>
            <person name="Hall D.W."/>
            <person name="Schmitz R.J."/>
            <person name="Nelson D.R."/>
            <person name="Lewis S.M."/>
            <person name="Shigenobu S."/>
            <person name="Bybee S.M."/>
            <person name="Larracuente A.M."/>
            <person name="Oba Y."/>
            <person name="Weng J.K."/>
        </authorList>
    </citation>
    <scope>NUCLEOTIDE SEQUENCE [LARGE SCALE GENOMIC DNA]</scope>
    <source>
        <strain evidence="1">1611_PpyrPB1</strain>
        <tissue evidence="1">Whole body</tissue>
    </source>
</reference>